<evidence type="ECO:0000256" key="5">
    <source>
        <dbReference type="ARBA" id="ARBA00023288"/>
    </source>
</evidence>
<keyword evidence="8" id="KW-1185">Reference proteome</keyword>
<proteinExistence type="predicted"/>
<evidence type="ECO:0000256" key="6">
    <source>
        <dbReference type="SAM" id="SignalP"/>
    </source>
</evidence>
<keyword evidence="2 6" id="KW-0732">Signal</keyword>
<accession>A0ABS6DR01</accession>
<dbReference type="Proteomes" id="UP000718793">
    <property type="component" value="Unassembled WGS sequence"/>
</dbReference>
<protein>
    <recommendedName>
        <fullName evidence="9">Variable surface lipoprotein</fullName>
    </recommendedName>
</protein>
<reference evidence="7" key="1">
    <citation type="submission" date="2021-06" db="EMBL/GenBank/DDBJ databases">
        <title>Novel Mycoplasma species detected in California sea lions (Zalophus californianus) from the USA.</title>
        <authorList>
            <person name="Volokhov D.V."/>
            <person name="Furtak V.A."/>
            <person name="Zagorodnyaya T.A."/>
        </authorList>
    </citation>
    <scope>NUCLEOTIDE SEQUENCE [LARGE SCALE GENOMIC DNA]</scope>
    <source>
        <strain evidence="7">CSL 5346</strain>
    </source>
</reference>
<name>A0ABS6DR01_9MOLU</name>
<comment type="caution">
    <text evidence="7">The sequence shown here is derived from an EMBL/GenBank/DDBJ whole genome shotgun (WGS) entry which is preliminary data.</text>
</comment>
<keyword evidence="3" id="KW-0677">Repeat</keyword>
<dbReference type="InterPro" id="IPR049890">
    <property type="entry name" value="VlpA-F-like_signal"/>
</dbReference>
<dbReference type="PROSITE" id="PS51257">
    <property type="entry name" value="PROKAR_LIPOPROTEIN"/>
    <property type="match status" value="1"/>
</dbReference>
<keyword evidence="5" id="KW-0449">Lipoprotein</keyword>
<evidence type="ECO:0000256" key="1">
    <source>
        <dbReference type="ARBA" id="ARBA00004193"/>
    </source>
</evidence>
<dbReference type="NCBIfam" id="NF033817">
    <property type="entry name" value="Mplas_variab_LP"/>
    <property type="match status" value="1"/>
</dbReference>
<gene>
    <name evidence="7" type="ORF">KQ875_01150</name>
</gene>
<feature type="chain" id="PRO_5046510828" description="Variable surface lipoprotein" evidence="6">
    <location>
        <begin position="26"/>
        <end position="100"/>
    </location>
</feature>
<keyword evidence="4" id="KW-0564">Palmitate</keyword>
<organism evidence="7 8">
    <name type="scientific">Mycoplasma zalophi</name>
    <dbReference type="NCBI Taxonomy" id="191287"/>
    <lineage>
        <taxon>Bacteria</taxon>
        <taxon>Bacillati</taxon>
        <taxon>Mycoplasmatota</taxon>
        <taxon>Mollicutes</taxon>
        <taxon>Mycoplasmataceae</taxon>
        <taxon>Mycoplasma</taxon>
    </lineage>
</organism>
<evidence type="ECO:0000313" key="7">
    <source>
        <dbReference type="EMBL" id="MBU4692201.1"/>
    </source>
</evidence>
<evidence type="ECO:0000256" key="2">
    <source>
        <dbReference type="ARBA" id="ARBA00022729"/>
    </source>
</evidence>
<dbReference type="RefSeq" id="WP_216488562.1">
    <property type="nucleotide sequence ID" value="NZ_JAHMHH010000001.1"/>
</dbReference>
<evidence type="ECO:0008006" key="9">
    <source>
        <dbReference type="Google" id="ProtNLM"/>
    </source>
</evidence>
<evidence type="ECO:0000313" key="8">
    <source>
        <dbReference type="Proteomes" id="UP000718793"/>
    </source>
</evidence>
<feature type="signal peptide" evidence="6">
    <location>
        <begin position="1"/>
        <end position="25"/>
    </location>
</feature>
<evidence type="ECO:0000256" key="3">
    <source>
        <dbReference type="ARBA" id="ARBA00022737"/>
    </source>
</evidence>
<sequence length="100" mass="11493">MKYKKMLSFSLFVVALASIPFVAISCSKASYKDQIKDRMQKLIDKYKDNKSKSSILNVSLKPTIDMINNEFPEDLDIDYETYNNVISALDLLEKMLDNSN</sequence>
<dbReference type="EMBL" id="JAHMHH010000001">
    <property type="protein sequence ID" value="MBU4692201.1"/>
    <property type="molecule type" value="Genomic_DNA"/>
</dbReference>
<comment type="subcellular location">
    <subcellularLocation>
        <location evidence="1">Cell membrane</location>
        <topology evidence="1">Lipid-anchor</topology>
    </subcellularLocation>
</comment>
<evidence type="ECO:0000256" key="4">
    <source>
        <dbReference type="ARBA" id="ARBA00023139"/>
    </source>
</evidence>